<reference evidence="2" key="1">
    <citation type="submission" date="2014-09" db="EMBL/GenBank/DDBJ databases">
        <authorList>
            <person name="Sharma Rahul"/>
            <person name="Thines Marco"/>
        </authorList>
    </citation>
    <scope>NUCLEOTIDE SEQUENCE [LARGE SCALE GENOMIC DNA]</scope>
</reference>
<organism evidence="1 2">
    <name type="scientific">Plasmopara halstedii</name>
    <name type="common">Downy mildew of sunflower</name>
    <dbReference type="NCBI Taxonomy" id="4781"/>
    <lineage>
        <taxon>Eukaryota</taxon>
        <taxon>Sar</taxon>
        <taxon>Stramenopiles</taxon>
        <taxon>Oomycota</taxon>
        <taxon>Peronosporomycetes</taxon>
        <taxon>Peronosporales</taxon>
        <taxon>Peronosporaceae</taxon>
        <taxon>Plasmopara</taxon>
    </lineage>
</organism>
<dbReference type="PANTHER" id="PTHR13510">
    <property type="entry name" value="FYVE-FINGER-CONTAINING RAB5 EFFECTOR PROTEIN RABENOSYN-5-RELATED"/>
    <property type="match status" value="1"/>
</dbReference>
<dbReference type="InterPro" id="IPR052727">
    <property type="entry name" value="Rab4/Rab5_effector"/>
</dbReference>
<proteinExistence type="predicted"/>
<dbReference type="EMBL" id="CCYD01000610">
    <property type="protein sequence ID" value="CEG41974.1"/>
    <property type="molecule type" value="Genomic_DNA"/>
</dbReference>
<dbReference type="PANTHER" id="PTHR13510:SF44">
    <property type="entry name" value="RABENOSYN-5"/>
    <property type="match status" value="1"/>
</dbReference>
<keyword evidence="2" id="KW-1185">Reference proteome</keyword>
<protein>
    <submittedName>
        <fullName evidence="1">START-like domain</fullName>
    </submittedName>
</protein>
<dbReference type="GeneID" id="36407336"/>
<dbReference type="InterPro" id="IPR023393">
    <property type="entry name" value="START-like_dom_sf"/>
</dbReference>
<dbReference type="Gene3D" id="3.30.530.20">
    <property type="match status" value="1"/>
</dbReference>
<evidence type="ECO:0000313" key="1">
    <source>
        <dbReference type="EMBL" id="CEG41974.1"/>
    </source>
</evidence>
<sequence length="435" mass="49689">MAEKDDEMLSDQSPFPPLQLTYEEQLHCHNLTLQLLERTLHSYDERLAGITPRHHANLDSARWKLQKTQNNASMYSERIRRVRNDLQLPEDKWDDPMVLMMAGTISAPLDEVMLGVSIPTFEAFKVRGATLGNQNIGGAMLAKLMGSTEEKPFQNLSVMYMVSQLPWLMSKVVKPRDFLLLSASGIVVTAEGERIGYDLLQPAPLPQCPPLPKPMIRGKFMLGALYRQKVDGCVDVYIQQYLEANGNVFDSFVMNQTWHALLGFFKISVLAEHKKLQWCIANMKISRRGRLANELYGYSKNCSLCSLAFGRAARSRGSDQQRCILCQAPVCSNCREEIVLWELKRHPRKQHLLVKKRRLFTCHPCEEFVKRHKATDIARFNVHEQLTPASDSNGDSIQHTWGIFRGEKMPSWSPTSSLSISDESFEVFRWSADRD</sequence>
<evidence type="ECO:0000313" key="2">
    <source>
        <dbReference type="Proteomes" id="UP000054928"/>
    </source>
</evidence>
<dbReference type="OMA" id="TPTHHAN"/>
<dbReference type="AlphaFoldDB" id="A0A0P1AM12"/>
<dbReference type="RefSeq" id="XP_024578343.1">
    <property type="nucleotide sequence ID" value="XM_024727801.1"/>
</dbReference>
<name>A0A0P1AM12_PLAHL</name>
<dbReference type="Proteomes" id="UP000054928">
    <property type="component" value="Unassembled WGS sequence"/>
</dbReference>
<accession>A0A0P1AM12</accession>
<dbReference type="OrthoDB" id="105721at2759"/>